<evidence type="ECO:0000256" key="4">
    <source>
        <dbReference type="ARBA" id="ARBA00022490"/>
    </source>
</evidence>
<dbReference type="EMBL" id="JACHOO010000006">
    <property type="protein sequence ID" value="MBB5754084.1"/>
    <property type="molecule type" value="Genomic_DNA"/>
</dbReference>
<dbReference type="PANTHER" id="PTHR21237">
    <property type="entry name" value="GRPE PROTEIN"/>
    <property type="match status" value="1"/>
</dbReference>
<comment type="similarity">
    <text evidence="2 10 12">Belongs to the GrpE family.</text>
</comment>
<evidence type="ECO:0000256" key="2">
    <source>
        <dbReference type="ARBA" id="ARBA00009054"/>
    </source>
</evidence>
<dbReference type="GO" id="GO:0000774">
    <property type="term" value="F:adenyl-nucleotide exchange factor activity"/>
    <property type="evidence" value="ECO:0007669"/>
    <property type="project" value="InterPro"/>
</dbReference>
<keyword evidence="5 10" id="KW-0346">Stress response</keyword>
<comment type="subunit">
    <text evidence="3 10">Homodimer.</text>
</comment>
<reference evidence="14 15" key="1">
    <citation type="submission" date="2020-08" db="EMBL/GenBank/DDBJ databases">
        <title>Genomic Encyclopedia of Type Strains, Phase IV (KMG-IV): sequencing the most valuable type-strain genomes for metagenomic binning, comparative biology and taxonomic classification.</title>
        <authorList>
            <person name="Goeker M."/>
        </authorList>
    </citation>
    <scope>NUCLEOTIDE SEQUENCE [LARGE SCALE GENOMIC DNA]</scope>
    <source>
        <strain evidence="14 15">DSM 16268</strain>
    </source>
</reference>
<proteinExistence type="inferred from homology"/>
<protein>
    <recommendedName>
        <fullName evidence="8 10">Protein GrpE</fullName>
    </recommendedName>
    <alternativeName>
        <fullName evidence="9 10">HSP-70 cofactor</fullName>
    </alternativeName>
</protein>
<dbReference type="Pfam" id="PF01025">
    <property type="entry name" value="GrpE"/>
    <property type="match status" value="1"/>
</dbReference>
<keyword evidence="4 10" id="KW-0963">Cytoplasm</keyword>
<evidence type="ECO:0000256" key="1">
    <source>
        <dbReference type="ARBA" id="ARBA00004496"/>
    </source>
</evidence>
<accession>A0A7W9FNR0</accession>
<dbReference type="GO" id="GO:0051082">
    <property type="term" value="F:unfolded protein binding"/>
    <property type="evidence" value="ECO:0007669"/>
    <property type="project" value="TreeGrafter"/>
</dbReference>
<dbReference type="PRINTS" id="PR00773">
    <property type="entry name" value="GRPEPROTEIN"/>
</dbReference>
<dbReference type="InterPro" id="IPR013805">
    <property type="entry name" value="GrpE_CC"/>
</dbReference>
<dbReference type="InterPro" id="IPR009012">
    <property type="entry name" value="GrpE_head"/>
</dbReference>
<dbReference type="GO" id="GO:0051087">
    <property type="term" value="F:protein-folding chaperone binding"/>
    <property type="evidence" value="ECO:0007669"/>
    <property type="project" value="InterPro"/>
</dbReference>
<comment type="function">
    <text evidence="7 10 11">Participates actively in the response to hyperosmotic and heat shock by preventing the aggregation of stress-denatured proteins, in association with DnaK and GrpE. It is the nucleotide exchange factor for DnaK and may function as a thermosensor. Unfolded proteins bind initially to DnaJ; upon interaction with the DnaJ-bound protein, DnaK hydrolyzes its bound ATP, resulting in the formation of a stable complex. GrpE releases ADP from DnaK; ATP binding to DnaK triggers the release of the substrate protein, thus completing the reaction cycle. Several rounds of ATP-dependent interactions between DnaJ, DnaK and GrpE are required for fully efficient folding.</text>
</comment>
<evidence type="ECO:0000313" key="15">
    <source>
        <dbReference type="Proteomes" id="UP000523821"/>
    </source>
</evidence>
<evidence type="ECO:0000256" key="3">
    <source>
        <dbReference type="ARBA" id="ARBA00011738"/>
    </source>
</evidence>
<dbReference type="RefSeq" id="WP_183857463.1">
    <property type="nucleotide sequence ID" value="NZ_JACHOO010000006.1"/>
</dbReference>
<evidence type="ECO:0000313" key="14">
    <source>
        <dbReference type="EMBL" id="MBB5754084.1"/>
    </source>
</evidence>
<dbReference type="Gene3D" id="3.90.20.20">
    <property type="match status" value="1"/>
</dbReference>
<dbReference type="InterPro" id="IPR000740">
    <property type="entry name" value="GrpE"/>
</dbReference>
<evidence type="ECO:0000256" key="10">
    <source>
        <dbReference type="HAMAP-Rule" id="MF_01151"/>
    </source>
</evidence>
<evidence type="ECO:0000256" key="11">
    <source>
        <dbReference type="RuleBase" id="RU000639"/>
    </source>
</evidence>
<dbReference type="GO" id="GO:0006457">
    <property type="term" value="P:protein folding"/>
    <property type="evidence" value="ECO:0007669"/>
    <property type="project" value="InterPro"/>
</dbReference>
<organism evidence="14 15">
    <name type="scientific">Prosthecomicrobium pneumaticum</name>
    <dbReference type="NCBI Taxonomy" id="81895"/>
    <lineage>
        <taxon>Bacteria</taxon>
        <taxon>Pseudomonadati</taxon>
        <taxon>Pseudomonadota</taxon>
        <taxon>Alphaproteobacteria</taxon>
        <taxon>Hyphomicrobiales</taxon>
        <taxon>Kaistiaceae</taxon>
        <taxon>Prosthecomicrobium</taxon>
    </lineage>
</organism>
<evidence type="ECO:0000256" key="8">
    <source>
        <dbReference type="ARBA" id="ARBA00072274"/>
    </source>
</evidence>
<dbReference type="NCBIfam" id="NF010739">
    <property type="entry name" value="PRK14141.1"/>
    <property type="match status" value="1"/>
</dbReference>
<dbReference type="GO" id="GO:0042803">
    <property type="term" value="F:protein homodimerization activity"/>
    <property type="evidence" value="ECO:0007669"/>
    <property type="project" value="InterPro"/>
</dbReference>
<dbReference type="Gene3D" id="2.30.22.10">
    <property type="entry name" value="Head domain of nucleotide exchange factor GrpE"/>
    <property type="match status" value="1"/>
</dbReference>
<keyword evidence="6 10" id="KW-0143">Chaperone</keyword>
<evidence type="ECO:0000256" key="7">
    <source>
        <dbReference type="ARBA" id="ARBA00053401"/>
    </source>
</evidence>
<name>A0A7W9FNR0_9HYPH</name>
<feature type="compositionally biased region" description="Basic and acidic residues" evidence="13">
    <location>
        <begin position="181"/>
        <end position="194"/>
    </location>
</feature>
<dbReference type="AlphaFoldDB" id="A0A7W9FNR0"/>
<evidence type="ECO:0000256" key="12">
    <source>
        <dbReference type="RuleBase" id="RU004478"/>
    </source>
</evidence>
<evidence type="ECO:0000256" key="5">
    <source>
        <dbReference type="ARBA" id="ARBA00023016"/>
    </source>
</evidence>
<comment type="caution">
    <text evidence="14">The sequence shown here is derived from an EMBL/GenBank/DDBJ whole genome shotgun (WGS) entry which is preliminary data.</text>
</comment>
<evidence type="ECO:0000256" key="13">
    <source>
        <dbReference type="SAM" id="MobiDB-lite"/>
    </source>
</evidence>
<evidence type="ECO:0000256" key="6">
    <source>
        <dbReference type="ARBA" id="ARBA00023186"/>
    </source>
</evidence>
<dbReference type="PROSITE" id="PS01071">
    <property type="entry name" value="GRPE"/>
    <property type="match status" value="1"/>
</dbReference>
<dbReference type="FunFam" id="2.30.22.10:FF:000001">
    <property type="entry name" value="Protein GrpE"/>
    <property type="match status" value="1"/>
</dbReference>
<feature type="compositionally biased region" description="Basic and acidic residues" evidence="13">
    <location>
        <begin position="1"/>
        <end position="14"/>
    </location>
</feature>
<dbReference type="CDD" id="cd00446">
    <property type="entry name" value="GrpE"/>
    <property type="match status" value="1"/>
</dbReference>
<dbReference type="GO" id="GO:0005737">
    <property type="term" value="C:cytoplasm"/>
    <property type="evidence" value="ECO:0007669"/>
    <property type="project" value="UniProtKB-SubCell"/>
</dbReference>
<feature type="region of interest" description="Disordered" evidence="13">
    <location>
        <begin position="1"/>
        <end position="23"/>
    </location>
</feature>
<dbReference type="HAMAP" id="MF_01151">
    <property type="entry name" value="GrpE"/>
    <property type="match status" value="1"/>
</dbReference>
<dbReference type="Proteomes" id="UP000523821">
    <property type="component" value="Unassembled WGS sequence"/>
</dbReference>
<keyword evidence="15" id="KW-1185">Reference proteome</keyword>
<sequence>MAEETKTPEAERDASAGAAAAETDRGRLEAEIAELKDRLLRAAAEMENLRRRSEREIADTRQYAVSGFARDMLNVADNLRRALSSVPEGLPEGSADPIGLFVEGVALTERELAKVLSKFGIREIEAKGKKFDPNLHQAMFEVPDPELPSGTVVEVVQAGYTLGERTLRPAMVGVSKGGAKPAKDPVKDAPKEGAEPGASGAA</sequence>
<dbReference type="SUPFAM" id="SSF51064">
    <property type="entry name" value="Head domain of nucleotide exchange factor GrpE"/>
    <property type="match status" value="1"/>
</dbReference>
<dbReference type="NCBIfam" id="NF010738">
    <property type="entry name" value="PRK14140.1"/>
    <property type="match status" value="1"/>
</dbReference>
<comment type="subcellular location">
    <subcellularLocation>
        <location evidence="1 10">Cytoplasm</location>
    </subcellularLocation>
</comment>
<dbReference type="PANTHER" id="PTHR21237:SF23">
    <property type="entry name" value="GRPE PROTEIN HOMOLOG, MITOCHONDRIAL"/>
    <property type="match status" value="1"/>
</dbReference>
<dbReference type="SUPFAM" id="SSF58014">
    <property type="entry name" value="Coiled-coil domain of nucleotide exchange factor GrpE"/>
    <property type="match status" value="1"/>
</dbReference>
<gene>
    <name evidence="10" type="primary">grpE</name>
    <name evidence="14" type="ORF">GGQ63_003159</name>
</gene>
<evidence type="ECO:0000256" key="9">
    <source>
        <dbReference type="ARBA" id="ARBA00076414"/>
    </source>
</evidence>
<feature type="region of interest" description="Disordered" evidence="13">
    <location>
        <begin position="172"/>
        <end position="202"/>
    </location>
</feature>